<dbReference type="RefSeq" id="WP_160562369.1">
    <property type="nucleotide sequence ID" value="NZ_QZDT01000099.1"/>
</dbReference>
<dbReference type="PROSITE" id="PS51459">
    <property type="entry name" value="FIDO"/>
    <property type="match status" value="1"/>
</dbReference>
<dbReference type="PANTHER" id="PTHR39426:SF1">
    <property type="entry name" value="HOMOLOGY TO DEATH-ON-CURING PROTEIN OF PHAGE P1"/>
    <property type="match status" value="1"/>
</dbReference>
<keyword evidence="3" id="KW-1185">Reference proteome</keyword>
<evidence type="ECO:0000313" key="3">
    <source>
        <dbReference type="Proteomes" id="UP001154420"/>
    </source>
</evidence>
<dbReference type="Pfam" id="PF02661">
    <property type="entry name" value="Fic"/>
    <property type="match status" value="1"/>
</dbReference>
<dbReference type="InterPro" id="IPR036597">
    <property type="entry name" value="Fido-like_dom_sf"/>
</dbReference>
<accession>A0A9X5GV40</accession>
<name>A0A9X5GV40_9FIRM</name>
<sequence length="125" mass="13930">MIRLTKKQVLMLHTQLIKETGGSDGIRNNGLLDSALESPFQSFGGDELYPSIQAKAARLCYGLVKNHAMIDGNKRIGVHVMLVFLAVNGYELEYTQKELSDVILDVANGKKGYEDILAWILKHQL</sequence>
<dbReference type="InterPro" id="IPR003812">
    <property type="entry name" value="Fido"/>
</dbReference>
<dbReference type="NCBIfam" id="TIGR01550">
    <property type="entry name" value="DOC_P1"/>
    <property type="match status" value="1"/>
</dbReference>
<reference evidence="2" key="1">
    <citation type="submission" date="2018-09" db="EMBL/GenBank/DDBJ databases">
        <title>Murine metabolic-syndrome-specific gut microbial biobank.</title>
        <authorList>
            <person name="Liu C."/>
        </authorList>
    </citation>
    <scope>NUCLEOTIDE SEQUENCE</scope>
    <source>
        <strain evidence="2">D42-62</strain>
    </source>
</reference>
<evidence type="ECO:0000259" key="1">
    <source>
        <dbReference type="PROSITE" id="PS51459"/>
    </source>
</evidence>
<dbReference type="InterPro" id="IPR053737">
    <property type="entry name" value="Type_II_TA_Toxin"/>
</dbReference>
<protein>
    <submittedName>
        <fullName evidence="2">Type II toxin-antitoxin system death-on-curing family toxin</fullName>
    </submittedName>
</protein>
<dbReference type="GO" id="GO:0016301">
    <property type="term" value="F:kinase activity"/>
    <property type="evidence" value="ECO:0007669"/>
    <property type="project" value="InterPro"/>
</dbReference>
<dbReference type="OrthoDB" id="9802752at2"/>
<dbReference type="Proteomes" id="UP001154420">
    <property type="component" value="Unassembled WGS sequence"/>
</dbReference>
<comment type="caution">
    <text evidence="2">The sequence shown here is derived from an EMBL/GenBank/DDBJ whole genome shotgun (WGS) entry which is preliminary data.</text>
</comment>
<feature type="domain" description="Fido" evidence="1">
    <location>
        <begin position="4"/>
        <end position="122"/>
    </location>
</feature>
<dbReference type="SUPFAM" id="SSF140931">
    <property type="entry name" value="Fic-like"/>
    <property type="match status" value="1"/>
</dbReference>
<dbReference type="AlphaFoldDB" id="A0A9X5GV40"/>
<evidence type="ECO:0000313" key="2">
    <source>
        <dbReference type="EMBL" id="NBJ95485.1"/>
    </source>
</evidence>
<dbReference type="EMBL" id="QZDT01000099">
    <property type="protein sequence ID" value="NBJ95485.1"/>
    <property type="molecule type" value="Genomic_DNA"/>
</dbReference>
<dbReference type="PANTHER" id="PTHR39426">
    <property type="entry name" value="HOMOLOGY TO DEATH-ON-CURING PROTEIN OF PHAGE P1"/>
    <property type="match status" value="1"/>
</dbReference>
<dbReference type="Gene3D" id="1.20.120.1870">
    <property type="entry name" value="Fic/DOC protein, Fido domain"/>
    <property type="match status" value="1"/>
</dbReference>
<dbReference type="PIRSF" id="PIRSF018297">
    <property type="entry name" value="Doc"/>
    <property type="match status" value="1"/>
</dbReference>
<organism evidence="2 3">
    <name type="scientific">Parablautia muri</name>
    <dbReference type="NCBI Taxonomy" id="2320879"/>
    <lineage>
        <taxon>Bacteria</taxon>
        <taxon>Bacillati</taxon>
        <taxon>Bacillota</taxon>
        <taxon>Clostridia</taxon>
        <taxon>Lachnospirales</taxon>
        <taxon>Lachnospiraceae</taxon>
        <taxon>Parablautia</taxon>
    </lineage>
</organism>
<dbReference type="InterPro" id="IPR006440">
    <property type="entry name" value="Doc"/>
</dbReference>
<proteinExistence type="predicted"/>
<gene>
    <name evidence="2" type="ORF">D5281_23940</name>
</gene>